<organism evidence="1 2">
    <name type="scientific">Cetraspora pellucida</name>
    <dbReference type="NCBI Taxonomy" id="1433469"/>
    <lineage>
        <taxon>Eukaryota</taxon>
        <taxon>Fungi</taxon>
        <taxon>Fungi incertae sedis</taxon>
        <taxon>Mucoromycota</taxon>
        <taxon>Glomeromycotina</taxon>
        <taxon>Glomeromycetes</taxon>
        <taxon>Diversisporales</taxon>
        <taxon>Gigasporaceae</taxon>
        <taxon>Cetraspora</taxon>
    </lineage>
</organism>
<evidence type="ECO:0000313" key="1">
    <source>
        <dbReference type="EMBL" id="CAG8535231.1"/>
    </source>
</evidence>
<gene>
    <name evidence="1" type="ORF">SPELUC_LOCUS4547</name>
</gene>
<name>A0ACA9LMH6_9GLOM</name>
<sequence length="237" mass="27043">PKCLNSTLGFDHIYVINLEYRTDRREKMEAIANQLNLNFNFFPAVSKYDKKELGNFNSGQLLNSHKACYVSHYKIYQSIIRNGYNSALILEDDVDIEMNIVNIMTDVLLSLPPDWEMLYLGHCSWEMNGEAVGGSHTHKIYRSNGPGCTHAYAVSFIGANKLLNELEPINPQVPIDLEIIKRIQQGIITSYSFQPQVIVQWRSKDNPSDVSPGTPEDSYPLENSTLRFLGFSWSYLK</sequence>
<dbReference type="EMBL" id="CAJVPW010004123">
    <property type="protein sequence ID" value="CAG8535231.1"/>
    <property type="molecule type" value="Genomic_DNA"/>
</dbReference>
<keyword evidence="2" id="KW-1185">Reference proteome</keyword>
<dbReference type="Proteomes" id="UP000789366">
    <property type="component" value="Unassembled WGS sequence"/>
</dbReference>
<reference evidence="1" key="1">
    <citation type="submission" date="2021-06" db="EMBL/GenBank/DDBJ databases">
        <authorList>
            <person name="Kallberg Y."/>
            <person name="Tangrot J."/>
            <person name="Rosling A."/>
        </authorList>
    </citation>
    <scope>NUCLEOTIDE SEQUENCE</scope>
    <source>
        <strain evidence="1">28 12/20/2015</strain>
    </source>
</reference>
<evidence type="ECO:0000313" key="2">
    <source>
        <dbReference type="Proteomes" id="UP000789366"/>
    </source>
</evidence>
<feature type="non-terminal residue" evidence="1">
    <location>
        <position position="1"/>
    </location>
</feature>
<accession>A0ACA9LMH6</accession>
<protein>
    <submittedName>
        <fullName evidence="1">17522_t:CDS:1</fullName>
    </submittedName>
</protein>
<comment type="caution">
    <text evidence="1">The sequence shown here is derived from an EMBL/GenBank/DDBJ whole genome shotgun (WGS) entry which is preliminary data.</text>
</comment>
<proteinExistence type="predicted"/>